<dbReference type="KEGG" id="mcoo:MCOO_36830"/>
<gene>
    <name evidence="2" type="ORF">MCOO_36830</name>
</gene>
<accession>A0A7I7L1L0</accession>
<dbReference type="EMBL" id="AP022569">
    <property type="protein sequence ID" value="BBX47668.1"/>
    <property type="molecule type" value="Genomic_DNA"/>
</dbReference>
<reference evidence="2 3" key="1">
    <citation type="journal article" date="2019" name="Emerg. Microbes Infect.">
        <title>Comprehensive subspecies identification of 175 nontuberculous mycobacteria species based on 7547 genomic profiles.</title>
        <authorList>
            <person name="Matsumoto Y."/>
            <person name="Kinjo T."/>
            <person name="Motooka D."/>
            <person name="Nabeya D."/>
            <person name="Jung N."/>
            <person name="Uechi K."/>
            <person name="Horii T."/>
            <person name="Iida T."/>
            <person name="Fujita J."/>
            <person name="Nakamura S."/>
        </authorList>
    </citation>
    <scope>NUCLEOTIDE SEQUENCE [LARGE SCALE GENOMIC DNA]</scope>
    <source>
        <strain evidence="2 3">JCM 12404</strain>
    </source>
</reference>
<evidence type="ECO:0000313" key="2">
    <source>
        <dbReference type="EMBL" id="BBX47668.1"/>
    </source>
</evidence>
<keyword evidence="3" id="KW-1185">Reference proteome</keyword>
<name>A0A7I7L1L0_9MYCO</name>
<sequence>MTENALDWRDFADELSAKQFAELTGLEGEDPSAGHYAGVLAAARRFARHNLLNTIYRGVALPDEATACHAWENDGGVVQRYFIGRVWRTTGGEVSIRGYQQADGTVTDRHIVVTVSAEPVSAAAVRDRAWAEMAAADELDRPSQPASLGDCREPSSRRTGPWA</sequence>
<proteinExistence type="predicted"/>
<dbReference type="AlphaFoldDB" id="A0A7I7L1L0"/>
<feature type="region of interest" description="Disordered" evidence="1">
    <location>
        <begin position="136"/>
        <end position="163"/>
    </location>
</feature>
<organism evidence="2 3">
    <name type="scientific">Mycobacterium cookii</name>
    <dbReference type="NCBI Taxonomy" id="1775"/>
    <lineage>
        <taxon>Bacteria</taxon>
        <taxon>Bacillati</taxon>
        <taxon>Actinomycetota</taxon>
        <taxon>Actinomycetes</taxon>
        <taxon>Mycobacteriales</taxon>
        <taxon>Mycobacteriaceae</taxon>
        <taxon>Mycobacterium</taxon>
    </lineage>
</organism>
<protein>
    <submittedName>
        <fullName evidence="2">Uncharacterized protein</fullName>
    </submittedName>
</protein>
<dbReference type="RefSeq" id="WP_163778764.1">
    <property type="nucleotide sequence ID" value="NZ_AP022569.1"/>
</dbReference>
<evidence type="ECO:0000313" key="3">
    <source>
        <dbReference type="Proteomes" id="UP000465866"/>
    </source>
</evidence>
<dbReference type="Proteomes" id="UP000465866">
    <property type="component" value="Chromosome"/>
</dbReference>
<evidence type="ECO:0000256" key="1">
    <source>
        <dbReference type="SAM" id="MobiDB-lite"/>
    </source>
</evidence>